<dbReference type="AlphaFoldDB" id="A0A1I9G5E2"/>
<name>A0A1I9G5E2_BRUMA</name>
<organism evidence="1">
    <name type="scientific">Brugia malayi</name>
    <name type="common">Filarial nematode worm</name>
    <dbReference type="NCBI Taxonomy" id="6279"/>
    <lineage>
        <taxon>Eukaryota</taxon>
        <taxon>Metazoa</taxon>
        <taxon>Ecdysozoa</taxon>
        <taxon>Nematoda</taxon>
        <taxon>Chromadorea</taxon>
        <taxon>Rhabditida</taxon>
        <taxon>Spirurina</taxon>
        <taxon>Spiruromorpha</taxon>
        <taxon>Filarioidea</taxon>
        <taxon>Onchocercidae</taxon>
        <taxon>Brugia</taxon>
    </lineage>
</organism>
<sequence>LRNTGLACAPPHRCPPDAGCHWKSFCASVSLCHIPILVRTPPSSEGRVPLLMWTGKSCDPGKELPPRTMWLGAWPNSALVPGARMRLAATELYGVDHMGSGPQWQRLSWTLEAELRRPQWATIKSHTALGMQPPHRTLDALIDTSAVETLIFLAVTGTLIRSLRAVESFHLELSPQLLTNITILM</sequence>
<reference evidence="1" key="2">
    <citation type="submission" date="2012-12" db="EMBL/GenBank/DDBJ databases">
        <authorList>
            <consortium name="WormBase Consortium"/>
            <person name="Ghedin E."/>
            <person name="Paulini M."/>
        </authorList>
    </citation>
    <scope>NUCLEOTIDE SEQUENCE</scope>
    <source>
        <strain evidence="1">FR3</strain>
    </source>
</reference>
<proteinExistence type="predicted"/>
<feature type="non-terminal residue" evidence="1">
    <location>
        <position position="1"/>
    </location>
</feature>
<gene>
    <name evidence="1" type="primary">Bm11857</name>
    <name evidence="1" type="ORF">BM_Bm11857</name>
</gene>
<protein>
    <submittedName>
        <fullName evidence="1">Bm11857</fullName>
    </submittedName>
</protein>
<dbReference type="EMBL" id="LN860565">
    <property type="protein sequence ID" value="CDQ01493.2"/>
    <property type="molecule type" value="Genomic_DNA"/>
</dbReference>
<evidence type="ECO:0000313" key="1">
    <source>
        <dbReference type="EMBL" id="CDQ01493.2"/>
    </source>
</evidence>
<accession>A0A1I9G5E2</accession>
<reference evidence="1" key="1">
    <citation type="journal article" date="2007" name="Science">
        <title>Draft genome of the filarial nematode parasite Brugia malayi.</title>
        <authorList>
            <person name="Ghedin E."/>
            <person name="Wang S."/>
            <person name="Spiro D."/>
            <person name="Caler E."/>
            <person name="Zhao Q."/>
            <person name="Crabtree J."/>
            <person name="Allen J.E."/>
            <person name="Delcher A.L."/>
            <person name="Guiliano D.B."/>
            <person name="Miranda-Saavedra D."/>
            <person name="Angiuoli S.V."/>
            <person name="Creasy T."/>
            <person name="Amedeo P."/>
            <person name="Haas B."/>
            <person name="El-Sayed N.M."/>
            <person name="Wortman J.R."/>
            <person name="Feldblyum T."/>
            <person name="Tallon L."/>
            <person name="Schatz M."/>
            <person name="Shumway M."/>
            <person name="Koo H."/>
            <person name="Salzberg S.L."/>
            <person name="Schobel S."/>
            <person name="Pertea M."/>
            <person name="Pop M."/>
            <person name="White O."/>
            <person name="Barton G.J."/>
            <person name="Carlow C.K."/>
            <person name="Crawford M.J."/>
            <person name="Daub J."/>
            <person name="Dimmic M.W."/>
            <person name="Estes C.F."/>
            <person name="Foster J.M."/>
            <person name="Ganatra M."/>
            <person name="Gregory W.F."/>
            <person name="Johnson N.M."/>
            <person name="Jin J."/>
            <person name="Komuniecki R."/>
            <person name="Korf I."/>
            <person name="Kumar S."/>
            <person name="Laney S."/>
            <person name="Li B.W."/>
            <person name="Li W."/>
            <person name="Lindblom T.H."/>
            <person name="Lustigman S."/>
            <person name="Ma D."/>
            <person name="Maina C.V."/>
            <person name="Martin D.M."/>
            <person name="McCarter J.P."/>
            <person name="McReynolds L."/>
            <person name="Mitreva M."/>
            <person name="Nutman T.B."/>
            <person name="Parkinson J."/>
            <person name="Peregrin-Alvarez J.M."/>
            <person name="Poole C."/>
            <person name="Ren Q."/>
            <person name="Saunders L."/>
            <person name="Sluder A.E."/>
            <person name="Smith K."/>
            <person name="Stanke M."/>
            <person name="Unnasch T.R."/>
            <person name="Ware J."/>
            <person name="Wei A.D."/>
            <person name="Weil G."/>
            <person name="Williams D.J."/>
            <person name="Zhang Y."/>
            <person name="Williams S.A."/>
            <person name="Fraser-Liggett C."/>
            <person name="Slatko B."/>
            <person name="Blaxter M.L."/>
            <person name="Scott A.L."/>
        </authorList>
    </citation>
    <scope>NUCLEOTIDE SEQUENCE</scope>
    <source>
        <strain evidence="1">FR3</strain>
    </source>
</reference>